<name>A0A9W6L985_9BACT</name>
<evidence type="ECO:0000313" key="2">
    <source>
        <dbReference type="EMBL" id="GLI35369.1"/>
    </source>
</evidence>
<evidence type="ECO:0000259" key="1">
    <source>
        <dbReference type="Pfam" id="PF06172"/>
    </source>
</evidence>
<accession>A0A9W6L985</accession>
<reference evidence="2" key="1">
    <citation type="submission" date="2022-12" db="EMBL/GenBank/DDBJ databases">
        <title>Reference genome sequencing for broad-spectrum identification of bacterial and archaeal isolates by mass spectrometry.</title>
        <authorList>
            <person name="Sekiguchi Y."/>
            <person name="Tourlousse D.M."/>
        </authorList>
    </citation>
    <scope>NUCLEOTIDE SEQUENCE</scope>
    <source>
        <strain evidence="2">ASRB1</strain>
    </source>
</reference>
<dbReference type="PANTHER" id="PTHR33387:SF3">
    <property type="entry name" value="DUF985 DOMAIN-CONTAINING PROTEIN"/>
    <property type="match status" value="1"/>
</dbReference>
<dbReference type="EMBL" id="BSDR01000001">
    <property type="protein sequence ID" value="GLI35369.1"/>
    <property type="molecule type" value="Genomic_DNA"/>
</dbReference>
<feature type="domain" description="DUF985" evidence="1">
    <location>
        <begin position="7"/>
        <end position="146"/>
    </location>
</feature>
<organism evidence="2 3">
    <name type="scientific">Desulforhabdus amnigena</name>
    <dbReference type="NCBI Taxonomy" id="40218"/>
    <lineage>
        <taxon>Bacteria</taxon>
        <taxon>Pseudomonadati</taxon>
        <taxon>Thermodesulfobacteriota</taxon>
        <taxon>Syntrophobacteria</taxon>
        <taxon>Syntrophobacterales</taxon>
        <taxon>Syntrophobacteraceae</taxon>
        <taxon>Desulforhabdus</taxon>
    </lineage>
</organism>
<dbReference type="Gene3D" id="2.60.120.10">
    <property type="entry name" value="Jelly Rolls"/>
    <property type="match status" value="1"/>
</dbReference>
<dbReference type="Proteomes" id="UP001144372">
    <property type="component" value="Unassembled WGS sequence"/>
</dbReference>
<protein>
    <recommendedName>
        <fullName evidence="1">DUF985 domain-containing protein</fullName>
    </recommendedName>
</protein>
<dbReference type="AlphaFoldDB" id="A0A9W6L985"/>
<dbReference type="InterPro" id="IPR009327">
    <property type="entry name" value="Cupin_DUF985"/>
</dbReference>
<dbReference type="InterPro" id="IPR014710">
    <property type="entry name" value="RmlC-like_jellyroll"/>
</dbReference>
<dbReference type="InterPro" id="IPR011051">
    <property type="entry name" value="RmlC_Cupin_sf"/>
</dbReference>
<dbReference type="RefSeq" id="WP_281795093.1">
    <property type="nucleotide sequence ID" value="NZ_BSDR01000001.1"/>
</dbReference>
<sequence>MNKNAAYWIEKLGLSPHPEGGYFIQTYRSDESVRDGQLPRRFEGDRVFSTAIYYLLEGKQFSAFHRIKSDEIWHFYTGSSLTLYVIDGEGRLSRKKLGNAWENGEAFQVVVKAGCWFAASVNDPDSYALVGCTVAPGFEYEDFELAERKRLIKEYPQHQRIIERLTK</sequence>
<keyword evidence="3" id="KW-1185">Reference proteome</keyword>
<comment type="caution">
    <text evidence="2">The sequence shown here is derived from an EMBL/GenBank/DDBJ whole genome shotgun (WGS) entry which is preliminary data.</text>
</comment>
<proteinExistence type="predicted"/>
<dbReference type="Pfam" id="PF06172">
    <property type="entry name" value="Cupin_5"/>
    <property type="match status" value="1"/>
</dbReference>
<dbReference type="SUPFAM" id="SSF51182">
    <property type="entry name" value="RmlC-like cupins"/>
    <property type="match status" value="1"/>
</dbReference>
<dbReference type="CDD" id="cd06121">
    <property type="entry name" value="cupin_YML079wp"/>
    <property type="match status" value="1"/>
</dbReference>
<dbReference type="PANTHER" id="PTHR33387">
    <property type="entry name" value="RMLC-LIKE JELLY ROLL FOLD PROTEIN"/>
    <property type="match status" value="1"/>
</dbReference>
<evidence type="ECO:0000313" key="3">
    <source>
        <dbReference type="Proteomes" id="UP001144372"/>
    </source>
</evidence>
<dbReference type="InterPro" id="IPR039935">
    <property type="entry name" value="YML079W-like"/>
</dbReference>
<gene>
    <name evidence="2" type="ORF">DAMNIGENAA_28020</name>
</gene>